<gene>
    <name evidence="1" type="ORF">BE17_24770</name>
</gene>
<accession>A0A150QXQ9</accession>
<proteinExistence type="predicted"/>
<evidence type="ECO:0000313" key="2">
    <source>
        <dbReference type="Proteomes" id="UP000075635"/>
    </source>
</evidence>
<dbReference type="AlphaFoldDB" id="A0A150QXQ9"/>
<dbReference type="EMBL" id="JEMB01003419">
    <property type="protein sequence ID" value="KYF72800.1"/>
    <property type="molecule type" value="Genomic_DNA"/>
</dbReference>
<comment type="caution">
    <text evidence="1">The sequence shown here is derived from an EMBL/GenBank/DDBJ whole genome shotgun (WGS) entry which is preliminary data.</text>
</comment>
<protein>
    <submittedName>
        <fullName evidence="1">Uncharacterized protein</fullName>
    </submittedName>
</protein>
<reference evidence="1 2" key="1">
    <citation type="submission" date="2014-02" db="EMBL/GenBank/DDBJ databases">
        <title>The small core and large imbalanced accessory genome model reveals a collaborative survival strategy of Sorangium cellulosum strains in nature.</title>
        <authorList>
            <person name="Han K."/>
            <person name="Peng R."/>
            <person name="Blom J."/>
            <person name="Li Y.-Z."/>
        </authorList>
    </citation>
    <scope>NUCLEOTIDE SEQUENCE [LARGE SCALE GENOMIC DNA]</scope>
    <source>
        <strain evidence="1 2">So0011-07</strain>
    </source>
</reference>
<sequence length="79" mass="8834">MSIAEDEALQSKFRELRQTGPGRAVLRQRTPVEHALAPIAAREGHSARYIGTRRNLFDLRRAAALQNLEAAQRLIQEAA</sequence>
<dbReference type="Proteomes" id="UP000075635">
    <property type="component" value="Unassembled WGS sequence"/>
</dbReference>
<evidence type="ECO:0000313" key="1">
    <source>
        <dbReference type="EMBL" id="KYF72800.1"/>
    </source>
</evidence>
<organism evidence="1 2">
    <name type="scientific">Sorangium cellulosum</name>
    <name type="common">Polyangium cellulosum</name>
    <dbReference type="NCBI Taxonomy" id="56"/>
    <lineage>
        <taxon>Bacteria</taxon>
        <taxon>Pseudomonadati</taxon>
        <taxon>Myxococcota</taxon>
        <taxon>Polyangia</taxon>
        <taxon>Polyangiales</taxon>
        <taxon>Polyangiaceae</taxon>
        <taxon>Sorangium</taxon>
    </lineage>
</organism>
<name>A0A150QXQ9_SORCE</name>